<gene>
    <name evidence="1" type="ORF">M9H77_01303</name>
</gene>
<keyword evidence="2" id="KW-1185">Reference proteome</keyword>
<evidence type="ECO:0000313" key="2">
    <source>
        <dbReference type="Proteomes" id="UP001060085"/>
    </source>
</evidence>
<name>A0ACC0C587_CATRO</name>
<sequence length="551" mass="63812">MDSARSWLQKFQPRDRLRSTTRKKDSMASCGKEDPKPLTAEEASNITKQKVAAAKQYIENHYKSQMKNLQERRERRTLLEKKLADADVSEEDQNNLLKFLEKKETEYMRLQRHKMGADDFELLTMIGKGAFGEVRVCREKTTGHVYAMKKLKKSEMLRRGQVEHVKAERNLLAEVDSNCIVKLYCSFQDEEYLYLIMEYLPGGDMMTLLMRKDTLNEDEARFYVAETVLAIESIHKHNYIHRDIKPDNLLLDRYGHIRLSDFGLCKPLDCSTLEEKDFATADIPDGTSKNSDCPSAPRRTQQEQLQHWQKNRRMLAYSTVGTPDYIAPEVLLKKGYAMECDWWSLGAIMYEMLVGYPPFYSDDPMSTCRKIVNWRTHLKFPEEAKLSADAKDLISKLLCNVNQRLGSKGADEIKVHQWFHGVDWDNIYNMEAAFIPEVNDELDTQNFEKFEEAENQHHTPAKSGPWRKMLSSKDVNFVGYTYKNFEIVNDYQVPGMAELKKKSNKPKRPTIKSLFEEESESSDTSSNPSSSQGSFMNLLPSQLEVSEKNNK</sequence>
<evidence type="ECO:0000313" key="1">
    <source>
        <dbReference type="EMBL" id="KAI5680076.1"/>
    </source>
</evidence>
<dbReference type="EMBL" id="CM044701">
    <property type="protein sequence ID" value="KAI5680076.1"/>
    <property type="molecule type" value="Genomic_DNA"/>
</dbReference>
<reference evidence="2" key="1">
    <citation type="journal article" date="2023" name="Nat. Plants">
        <title>Single-cell RNA sequencing provides a high-resolution roadmap for understanding the multicellular compartmentation of specialized metabolism.</title>
        <authorList>
            <person name="Sun S."/>
            <person name="Shen X."/>
            <person name="Li Y."/>
            <person name="Li Y."/>
            <person name="Wang S."/>
            <person name="Li R."/>
            <person name="Zhang H."/>
            <person name="Shen G."/>
            <person name="Guo B."/>
            <person name="Wei J."/>
            <person name="Xu J."/>
            <person name="St-Pierre B."/>
            <person name="Chen S."/>
            <person name="Sun C."/>
        </authorList>
    </citation>
    <scope>NUCLEOTIDE SEQUENCE [LARGE SCALE GENOMIC DNA]</scope>
</reference>
<organism evidence="1 2">
    <name type="scientific">Catharanthus roseus</name>
    <name type="common">Madagascar periwinkle</name>
    <name type="synonym">Vinca rosea</name>
    <dbReference type="NCBI Taxonomy" id="4058"/>
    <lineage>
        <taxon>Eukaryota</taxon>
        <taxon>Viridiplantae</taxon>
        <taxon>Streptophyta</taxon>
        <taxon>Embryophyta</taxon>
        <taxon>Tracheophyta</taxon>
        <taxon>Spermatophyta</taxon>
        <taxon>Magnoliopsida</taxon>
        <taxon>eudicotyledons</taxon>
        <taxon>Gunneridae</taxon>
        <taxon>Pentapetalae</taxon>
        <taxon>asterids</taxon>
        <taxon>lamiids</taxon>
        <taxon>Gentianales</taxon>
        <taxon>Apocynaceae</taxon>
        <taxon>Rauvolfioideae</taxon>
        <taxon>Vinceae</taxon>
        <taxon>Catharanthinae</taxon>
        <taxon>Catharanthus</taxon>
    </lineage>
</organism>
<comment type="caution">
    <text evidence="1">The sequence shown here is derived from an EMBL/GenBank/DDBJ whole genome shotgun (WGS) entry which is preliminary data.</text>
</comment>
<dbReference type="Proteomes" id="UP001060085">
    <property type="component" value="Linkage Group LG01"/>
</dbReference>
<protein>
    <submittedName>
        <fullName evidence="1">Uncharacterized protein</fullName>
    </submittedName>
</protein>
<proteinExistence type="predicted"/>
<accession>A0ACC0C587</accession>